<evidence type="ECO:0000313" key="3">
    <source>
        <dbReference type="EMBL" id="MCF1716519.1"/>
    </source>
</evidence>
<dbReference type="SUPFAM" id="SSF89919">
    <property type="entry name" value="Ribosome-binding factor A, RbfA"/>
    <property type="match status" value="1"/>
</dbReference>
<name>A0ABS9BLE6_9BACT</name>
<dbReference type="PANTHER" id="PTHR33515:SF1">
    <property type="entry name" value="RIBOSOME-BINDING FACTOR A, CHLOROPLASTIC-RELATED"/>
    <property type="match status" value="1"/>
</dbReference>
<dbReference type="InterPro" id="IPR015946">
    <property type="entry name" value="KH_dom-like_a/b"/>
</dbReference>
<dbReference type="Gene3D" id="3.30.300.20">
    <property type="match status" value="1"/>
</dbReference>
<protein>
    <recommendedName>
        <fullName evidence="2">Ribosome-binding factor A</fullName>
    </recommendedName>
</protein>
<dbReference type="Pfam" id="PF02033">
    <property type="entry name" value="RBFA"/>
    <property type="match status" value="1"/>
</dbReference>
<organism evidence="3 4">
    <name type="scientific">Flavihumibacter fluminis</name>
    <dbReference type="NCBI Taxonomy" id="2909236"/>
    <lineage>
        <taxon>Bacteria</taxon>
        <taxon>Pseudomonadati</taxon>
        <taxon>Bacteroidota</taxon>
        <taxon>Chitinophagia</taxon>
        <taxon>Chitinophagales</taxon>
        <taxon>Chitinophagaceae</taxon>
        <taxon>Flavihumibacter</taxon>
    </lineage>
</organism>
<comment type="function">
    <text evidence="2">One of several proteins that assist in the late maturation steps of the functional core of the 30S ribosomal subunit. Associates with free 30S ribosomal subunits (but not with 30S subunits that are part of 70S ribosomes or polysomes). Required for efficient processing of 16S rRNA. May interact with the 5'-terminal helix region of 16S rRNA.</text>
</comment>
<dbReference type="RefSeq" id="WP_234867790.1">
    <property type="nucleotide sequence ID" value="NZ_JAKEVY010000005.1"/>
</dbReference>
<dbReference type="PANTHER" id="PTHR33515">
    <property type="entry name" value="RIBOSOME-BINDING FACTOR A, CHLOROPLASTIC-RELATED"/>
    <property type="match status" value="1"/>
</dbReference>
<dbReference type="Proteomes" id="UP001200145">
    <property type="component" value="Unassembled WGS sequence"/>
</dbReference>
<dbReference type="EMBL" id="JAKEVY010000005">
    <property type="protein sequence ID" value="MCF1716519.1"/>
    <property type="molecule type" value="Genomic_DNA"/>
</dbReference>
<evidence type="ECO:0000313" key="4">
    <source>
        <dbReference type="Proteomes" id="UP001200145"/>
    </source>
</evidence>
<comment type="caution">
    <text evidence="3">The sequence shown here is derived from an EMBL/GenBank/DDBJ whole genome shotgun (WGS) entry which is preliminary data.</text>
</comment>
<accession>A0ABS9BLE6</accession>
<dbReference type="InterPro" id="IPR023799">
    <property type="entry name" value="RbfA_dom_sf"/>
</dbReference>
<dbReference type="HAMAP" id="MF_00003">
    <property type="entry name" value="RbfA"/>
    <property type="match status" value="1"/>
</dbReference>
<evidence type="ECO:0000256" key="2">
    <source>
        <dbReference type="HAMAP-Rule" id="MF_00003"/>
    </source>
</evidence>
<comment type="similarity">
    <text evidence="2">Belongs to the RbfA family.</text>
</comment>
<reference evidence="3 4" key="1">
    <citation type="submission" date="2022-01" db="EMBL/GenBank/DDBJ databases">
        <title>Flavihumibacter sp. nov., isolated from sediment of a river.</title>
        <authorList>
            <person name="Liu H."/>
        </authorList>
    </citation>
    <scope>NUCLEOTIDE SEQUENCE [LARGE SCALE GENOMIC DNA]</scope>
    <source>
        <strain evidence="3 4">RY-1</strain>
    </source>
</reference>
<keyword evidence="2" id="KW-0963">Cytoplasm</keyword>
<keyword evidence="1 2" id="KW-0690">Ribosome biogenesis</keyword>
<sequence length="120" mass="13918">MQKETKRQKQVAGEIQGVLNQVFQHLGLTMIDGGMVSISSVKMTPDLLEARIYISLFKVADPKAAMKKLEDRAWEIKKELAAAIKNQVRRIPELQFYLDDTLDYVFKMEEVFEKIKKEEK</sequence>
<comment type="subcellular location">
    <subcellularLocation>
        <location evidence="2">Cytoplasm</location>
    </subcellularLocation>
</comment>
<proteinExistence type="inferred from homology"/>
<dbReference type="InterPro" id="IPR000238">
    <property type="entry name" value="RbfA"/>
</dbReference>
<dbReference type="NCBIfam" id="TIGR00082">
    <property type="entry name" value="rbfA"/>
    <property type="match status" value="1"/>
</dbReference>
<keyword evidence="4" id="KW-1185">Reference proteome</keyword>
<gene>
    <name evidence="2 3" type="primary">rbfA</name>
    <name evidence="3" type="ORF">L0U88_17895</name>
</gene>
<evidence type="ECO:0000256" key="1">
    <source>
        <dbReference type="ARBA" id="ARBA00022517"/>
    </source>
</evidence>
<comment type="subunit">
    <text evidence="2">Monomer. Binds 30S ribosomal subunits, but not 50S ribosomal subunits or 70S ribosomes.</text>
</comment>